<name>A0A6J7WKS5_9CAUD</name>
<sequence>MLLHLITHKRFDVDEKFELQYNKHSTLDLIVKDTRKWNF</sequence>
<reference evidence="1" key="1">
    <citation type="submission" date="2020-05" db="EMBL/GenBank/DDBJ databases">
        <authorList>
            <person name="Chiriac C."/>
            <person name="Salcher M."/>
            <person name="Ghai R."/>
            <person name="Kavagutti S V."/>
        </authorList>
    </citation>
    <scope>NUCLEOTIDE SEQUENCE</scope>
</reference>
<proteinExistence type="predicted"/>
<gene>
    <name evidence="1" type="ORF">UFOVP218_46</name>
</gene>
<evidence type="ECO:0000313" key="1">
    <source>
        <dbReference type="EMBL" id="CAB5218661.1"/>
    </source>
</evidence>
<protein>
    <submittedName>
        <fullName evidence="1">Uncharacterized protein</fullName>
    </submittedName>
</protein>
<organism evidence="1">
    <name type="scientific">uncultured Caudovirales phage</name>
    <dbReference type="NCBI Taxonomy" id="2100421"/>
    <lineage>
        <taxon>Viruses</taxon>
        <taxon>Duplodnaviria</taxon>
        <taxon>Heunggongvirae</taxon>
        <taxon>Uroviricota</taxon>
        <taxon>Caudoviricetes</taxon>
        <taxon>Peduoviridae</taxon>
        <taxon>Maltschvirus</taxon>
        <taxon>Maltschvirus maltsch</taxon>
    </lineage>
</organism>
<dbReference type="EMBL" id="LR798261">
    <property type="protein sequence ID" value="CAB5218661.1"/>
    <property type="molecule type" value="Genomic_DNA"/>
</dbReference>
<accession>A0A6J7WKS5</accession>